<dbReference type="EMBL" id="FMTS01000001">
    <property type="protein sequence ID" value="SCW35577.1"/>
    <property type="molecule type" value="Genomic_DNA"/>
</dbReference>
<dbReference type="SUPFAM" id="SSF111369">
    <property type="entry name" value="HlyD-like secretion proteins"/>
    <property type="match status" value="1"/>
</dbReference>
<feature type="domain" description="CzcB-like barrel-sandwich hybrid" evidence="5">
    <location>
        <begin position="92"/>
        <end position="230"/>
    </location>
</feature>
<accession>A0A1G4PTK6</accession>
<reference evidence="8" key="1">
    <citation type="submission" date="2016-10" db="EMBL/GenBank/DDBJ databases">
        <authorList>
            <person name="Varghese N."/>
            <person name="Submissions S."/>
        </authorList>
    </citation>
    <scope>NUCLEOTIDE SEQUENCE [LARGE SCALE GENOMIC DNA]</scope>
    <source>
        <strain evidence="8">CGMCC 1.3431</strain>
    </source>
</reference>
<dbReference type="InterPro" id="IPR058647">
    <property type="entry name" value="BSH_CzcB-like"/>
</dbReference>
<dbReference type="Proteomes" id="UP000199150">
    <property type="component" value="Unassembled WGS sequence"/>
</dbReference>
<evidence type="ECO:0000256" key="1">
    <source>
        <dbReference type="ARBA" id="ARBA00009477"/>
    </source>
</evidence>
<dbReference type="Pfam" id="PF25954">
    <property type="entry name" value="Beta-barrel_RND_2"/>
    <property type="match status" value="1"/>
</dbReference>
<dbReference type="RefSeq" id="WP_090643597.1">
    <property type="nucleotide sequence ID" value="NZ_CBCRYE010000001.1"/>
</dbReference>
<keyword evidence="2" id="KW-0813">Transport</keyword>
<dbReference type="AlphaFoldDB" id="A0A1G4PTK6"/>
<dbReference type="Gene3D" id="2.40.30.170">
    <property type="match status" value="1"/>
</dbReference>
<dbReference type="InterPro" id="IPR058649">
    <property type="entry name" value="CzcB_C"/>
</dbReference>
<name>A0A1G4PTK6_9CAUL</name>
<dbReference type="GO" id="GO:0015679">
    <property type="term" value="P:plasma membrane copper ion transport"/>
    <property type="evidence" value="ECO:0007669"/>
    <property type="project" value="TreeGrafter"/>
</dbReference>
<dbReference type="STRING" id="260084.SAMN02927928_0653"/>
<dbReference type="Gene3D" id="2.40.420.20">
    <property type="match status" value="1"/>
</dbReference>
<gene>
    <name evidence="7" type="ORF">SAMN02927928_0653</name>
</gene>
<evidence type="ECO:0000259" key="3">
    <source>
        <dbReference type="Pfam" id="PF25893"/>
    </source>
</evidence>
<dbReference type="Pfam" id="PF25975">
    <property type="entry name" value="CzcB_C"/>
    <property type="match status" value="1"/>
</dbReference>
<feature type="domain" description="CzcB-like alpha-helical hairpin" evidence="3">
    <location>
        <begin position="132"/>
        <end position="184"/>
    </location>
</feature>
<dbReference type="InterPro" id="IPR058792">
    <property type="entry name" value="Beta-barrel_RND_2"/>
</dbReference>
<feature type="domain" description="CusB-like beta-barrel" evidence="4">
    <location>
        <begin position="236"/>
        <end position="304"/>
    </location>
</feature>
<proteinExistence type="inferred from homology"/>
<evidence type="ECO:0000313" key="7">
    <source>
        <dbReference type="EMBL" id="SCW35577.1"/>
    </source>
</evidence>
<dbReference type="Gene3D" id="1.10.287.470">
    <property type="entry name" value="Helix hairpin bin"/>
    <property type="match status" value="1"/>
</dbReference>
<sequence>MNRTNNKLIFGGALAVVLAAAGGFGLARLTADTPAATAAPESVEDAGHLDTIKVTPEAIQAAAIGVTSINVGGLSSEILSQGSVTATPTGQAILTARAGGAVTRILKRLGDPVSAGETVAIIESRDAGQISADRTSARARANLAQLNLVREKSLFEQKVSPRADYERAQAEASAAQAELNRAEAAAGAAHVTGDGHSVAVNSPITGRVTTSTVTLGAFVQPETELFRVSDPKHVQIEAPVSASDAQRLAVGDRVQVDLANGQVLEARVRAVTPSLNAETRAATAVIDADTAELTPGMSVKVRLLPSQAGGSGAIVVPEDAVQTVEGKPVVFVRTADGFKPTPVTIGQASAGRVEVLSGLSAGQSIASRNAFVLKAELGKGEGEEH</sequence>
<dbReference type="Pfam" id="PF25893">
    <property type="entry name" value="HH_CzcB"/>
    <property type="match status" value="1"/>
</dbReference>
<keyword evidence="8" id="KW-1185">Reference proteome</keyword>
<dbReference type="InterPro" id="IPR006143">
    <property type="entry name" value="RND_pump_MFP"/>
</dbReference>
<dbReference type="GO" id="GO:0016020">
    <property type="term" value="C:membrane"/>
    <property type="evidence" value="ECO:0007669"/>
    <property type="project" value="InterPro"/>
</dbReference>
<dbReference type="OrthoDB" id="9774837at2"/>
<dbReference type="PANTHER" id="PTHR30097:SF4">
    <property type="entry name" value="SLR6042 PROTEIN"/>
    <property type="match status" value="1"/>
</dbReference>
<feature type="domain" description="CzcB-like C-terminal circularly permuted SH3-like" evidence="6">
    <location>
        <begin position="314"/>
        <end position="374"/>
    </location>
</feature>
<dbReference type="GO" id="GO:0022857">
    <property type="term" value="F:transmembrane transporter activity"/>
    <property type="evidence" value="ECO:0007669"/>
    <property type="project" value="InterPro"/>
</dbReference>
<evidence type="ECO:0000259" key="5">
    <source>
        <dbReference type="Pfam" id="PF25973"/>
    </source>
</evidence>
<dbReference type="Pfam" id="PF25973">
    <property type="entry name" value="BSH_CzcB"/>
    <property type="match status" value="1"/>
</dbReference>
<evidence type="ECO:0000256" key="2">
    <source>
        <dbReference type="ARBA" id="ARBA00022448"/>
    </source>
</evidence>
<evidence type="ECO:0000259" key="6">
    <source>
        <dbReference type="Pfam" id="PF25975"/>
    </source>
</evidence>
<dbReference type="NCBIfam" id="TIGR01730">
    <property type="entry name" value="RND_mfp"/>
    <property type="match status" value="1"/>
</dbReference>
<dbReference type="FunFam" id="2.40.420.20:FF:000006">
    <property type="entry name" value="RND family efflux transporter MFP subunit"/>
    <property type="match status" value="1"/>
</dbReference>
<protein>
    <submittedName>
        <fullName evidence="7">Membrane fusion protein, cobalt-zinc-cadmium efflux system</fullName>
    </submittedName>
</protein>
<comment type="similarity">
    <text evidence="1">Belongs to the membrane fusion protein (MFP) (TC 8.A.1) family.</text>
</comment>
<evidence type="ECO:0000259" key="4">
    <source>
        <dbReference type="Pfam" id="PF25954"/>
    </source>
</evidence>
<dbReference type="PANTHER" id="PTHR30097">
    <property type="entry name" value="CATION EFFLUX SYSTEM PROTEIN CUSB"/>
    <property type="match status" value="1"/>
</dbReference>
<evidence type="ECO:0000313" key="8">
    <source>
        <dbReference type="Proteomes" id="UP000199150"/>
    </source>
</evidence>
<dbReference type="GO" id="GO:0060003">
    <property type="term" value="P:copper ion export"/>
    <property type="evidence" value="ECO:0007669"/>
    <property type="project" value="TreeGrafter"/>
</dbReference>
<organism evidence="7 8">
    <name type="scientific">Asticcacaulis taihuensis</name>
    <dbReference type="NCBI Taxonomy" id="260084"/>
    <lineage>
        <taxon>Bacteria</taxon>
        <taxon>Pseudomonadati</taxon>
        <taxon>Pseudomonadota</taxon>
        <taxon>Alphaproteobacteria</taxon>
        <taxon>Caulobacterales</taxon>
        <taxon>Caulobacteraceae</taxon>
        <taxon>Asticcacaulis</taxon>
    </lineage>
</organism>
<dbReference type="InterPro" id="IPR058648">
    <property type="entry name" value="HH_CzcB-like"/>
</dbReference>
<dbReference type="GO" id="GO:0030313">
    <property type="term" value="C:cell envelope"/>
    <property type="evidence" value="ECO:0007669"/>
    <property type="project" value="TreeGrafter"/>
</dbReference>
<dbReference type="InterPro" id="IPR051909">
    <property type="entry name" value="MFP_Cation_Efflux"/>
</dbReference>